<protein>
    <recommendedName>
        <fullName evidence="3">Tetratricopeptide repeat protein</fullName>
    </recommendedName>
</protein>
<dbReference type="KEGG" id="azz:DEW08_19320"/>
<reference evidence="2" key="1">
    <citation type="submission" date="2018-05" db="EMBL/GenBank/DDBJ databases">
        <title>Azospirillum thermophila sp. nov., a novel isolated from hot spring.</title>
        <authorList>
            <person name="Zhao Z."/>
        </authorList>
    </citation>
    <scope>NUCLEOTIDE SEQUENCE [LARGE SCALE GENOMIC DNA]</scope>
    <source>
        <strain evidence="2">CFH 70021</strain>
    </source>
</reference>
<dbReference type="EMBL" id="CP029354">
    <property type="protein sequence ID" value="AWK88534.1"/>
    <property type="molecule type" value="Genomic_DNA"/>
</dbReference>
<gene>
    <name evidence="1" type="ORF">DEW08_19320</name>
</gene>
<evidence type="ECO:0008006" key="3">
    <source>
        <dbReference type="Google" id="ProtNLM"/>
    </source>
</evidence>
<sequence>MRPFDLTAWAGTDYVARKQALEQAITMSSGRARVDALIAMARFALARAMSEEGRAALDAADSHDPAPDQRYELRILADAFRALDGTADPQDSIFVRTPPGAAPDHHVWRSATLAPARWSAAKEGLPIVLKRLLDYPPDLRARLLTLLAEAAGVFDAASLNMIVLEMITLDGPNSADGRIDYFRGRLGELQNEPAAALERYQKAAQAPGLYGHRAKIRSIELRRMSGALDDAGTIAELEALRFAWRGDDVETDALAALGEAYTRVGKTEQALELFGVLGRRFGATARGRTALSAGRSLLMVVMDRLEQTRPGALDSLALQVRHGRAIAQMDDEEATQQRRLARILARDGYVLEASRLLHALAEEARGTRRTEIGLELARVLLDSGRAGEALEVLGSTAGSALEPALAERRALLRAEAFATDGDAMRAIDSLRGIAGPEAGRIRAQSLFRAGEWTAARAAFAELVDQGNGGPDDIAYQALAAFRAGDQEAVNATAERHRARLAGTRWQGLLEALAIPPAGNKPLAAAEVTRQLAAADALAGVLQRWQAGPEASRKANP</sequence>
<proteinExistence type="predicted"/>
<dbReference type="InterPro" id="IPR011990">
    <property type="entry name" value="TPR-like_helical_dom_sf"/>
</dbReference>
<accession>A0A2S2CVI6</accession>
<keyword evidence="2" id="KW-1185">Reference proteome</keyword>
<dbReference type="OrthoDB" id="7431909at2"/>
<name>A0A2S2CVI6_9PROT</name>
<dbReference type="Gene3D" id="1.25.40.10">
    <property type="entry name" value="Tetratricopeptide repeat domain"/>
    <property type="match status" value="1"/>
</dbReference>
<evidence type="ECO:0000313" key="2">
    <source>
        <dbReference type="Proteomes" id="UP000245629"/>
    </source>
</evidence>
<dbReference type="Proteomes" id="UP000245629">
    <property type="component" value="Chromosome 3"/>
</dbReference>
<organism evidence="1 2">
    <name type="scientific">Azospirillum thermophilum</name>
    <dbReference type="NCBI Taxonomy" id="2202148"/>
    <lineage>
        <taxon>Bacteria</taxon>
        <taxon>Pseudomonadati</taxon>
        <taxon>Pseudomonadota</taxon>
        <taxon>Alphaproteobacteria</taxon>
        <taxon>Rhodospirillales</taxon>
        <taxon>Azospirillaceae</taxon>
        <taxon>Azospirillum</taxon>
    </lineage>
</organism>
<evidence type="ECO:0000313" key="1">
    <source>
        <dbReference type="EMBL" id="AWK88534.1"/>
    </source>
</evidence>
<dbReference type="AlphaFoldDB" id="A0A2S2CVI6"/>